<keyword evidence="4 7" id="KW-0812">Transmembrane</keyword>
<comment type="similarity">
    <text evidence="7">Belongs to the binding-protein-dependent transport system permease family.</text>
</comment>
<dbReference type="Pfam" id="PF00528">
    <property type="entry name" value="BPD_transp_1"/>
    <property type="match status" value="1"/>
</dbReference>
<keyword evidence="2 7" id="KW-0813">Transport</keyword>
<dbReference type="InterPro" id="IPR050366">
    <property type="entry name" value="BP-dependent_transpt_permease"/>
</dbReference>
<evidence type="ECO:0000256" key="7">
    <source>
        <dbReference type="RuleBase" id="RU363032"/>
    </source>
</evidence>
<protein>
    <submittedName>
        <fullName evidence="9">ABC transporter permease</fullName>
    </submittedName>
</protein>
<gene>
    <name evidence="9" type="ORF">GCM10009836_35740</name>
</gene>
<dbReference type="CDD" id="cd06261">
    <property type="entry name" value="TM_PBP2"/>
    <property type="match status" value="1"/>
</dbReference>
<sequence length="300" mass="31368">MTAVELLPDTATSVVADPRGSHGPVRRGGALRAAVRRPGLVLAVLVLLLVLGWAFFPEWFTSRDPFTGVPRDKLTAPGAEYWFGTDHLGRDLYTRVVYGAALSLKATAIAVAVGFVAGTLIGLVSGFVGGRFDGVVMRLVDVLLSIPGLLLSLAVVTALGFGTVNVAIAVGVASVASFARVMRADVFRARTEVFVEAATVSGVSRPEILLRHVLPHALGSVLVLAALEFGGAILAVSALSFLGFGAPPPQPEWGALVSEGRNYLASAWWLTTLPGFVVAASVLAANRISRALDRDGGDFR</sequence>
<keyword evidence="5 7" id="KW-1133">Transmembrane helix</keyword>
<name>A0ABN2N4M6_9PSEU</name>
<feature type="domain" description="ABC transmembrane type-1" evidence="8">
    <location>
        <begin position="100"/>
        <end position="289"/>
    </location>
</feature>
<dbReference type="RefSeq" id="WP_344418021.1">
    <property type="nucleotide sequence ID" value="NZ_BAAAQK010000009.1"/>
</dbReference>
<proteinExistence type="inferred from homology"/>
<comment type="subcellular location">
    <subcellularLocation>
        <location evidence="1 7">Cell membrane</location>
        <topology evidence="1 7">Multi-pass membrane protein</topology>
    </subcellularLocation>
</comment>
<evidence type="ECO:0000256" key="4">
    <source>
        <dbReference type="ARBA" id="ARBA00022692"/>
    </source>
</evidence>
<evidence type="ECO:0000256" key="2">
    <source>
        <dbReference type="ARBA" id="ARBA00022448"/>
    </source>
</evidence>
<feature type="transmembrane region" description="Helical" evidence="7">
    <location>
        <begin position="135"/>
        <end position="156"/>
    </location>
</feature>
<evidence type="ECO:0000256" key="3">
    <source>
        <dbReference type="ARBA" id="ARBA00022475"/>
    </source>
</evidence>
<evidence type="ECO:0000256" key="5">
    <source>
        <dbReference type="ARBA" id="ARBA00022989"/>
    </source>
</evidence>
<comment type="caution">
    <text evidence="9">The sequence shown here is derived from an EMBL/GenBank/DDBJ whole genome shotgun (WGS) entry which is preliminary data.</text>
</comment>
<feature type="transmembrane region" description="Helical" evidence="7">
    <location>
        <begin position="162"/>
        <end position="181"/>
    </location>
</feature>
<dbReference type="Proteomes" id="UP001500449">
    <property type="component" value="Unassembled WGS sequence"/>
</dbReference>
<feature type="transmembrane region" description="Helical" evidence="7">
    <location>
        <begin position="266"/>
        <end position="285"/>
    </location>
</feature>
<dbReference type="InterPro" id="IPR035906">
    <property type="entry name" value="MetI-like_sf"/>
</dbReference>
<evidence type="ECO:0000259" key="8">
    <source>
        <dbReference type="PROSITE" id="PS50928"/>
    </source>
</evidence>
<dbReference type="SUPFAM" id="SSF161098">
    <property type="entry name" value="MetI-like"/>
    <property type="match status" value="1"/>
</dbReference>
<dbReference type="EMBL" id="BAAAQK010000009">
    <property type="protein sequence ID" value="GAA1852505.1"/>
    <property type="molecule type" value="Genomic_DNA"/>
</dbReference>
<feature type="transmembrane region" description="Helical" evidence="7">
    <location>
        <begin position="221"/>
        <end position="246"/>
    </location>
</feature>
<keyword evidence="3" id="KW-1003">Cell membrane</keyword>
<organism evidence="9 10">
    <name type="scientific">Pseudonocardia ailaonensis</name>
    <dbReference type="NCBI Taxonomy" id="367279"/>
    <lineage>
        <taxon>Bacteria</taxon>
        <taxon>Bacillati</taxon>
        <taxon>Actinomycetota</taxon>
        <taxon>Actinomycetes</taxon>
        <taxon>Pseudonocardiales</taxon>
        <taxon>Pseudonocardiaceae</taxon>
        <taxon>Pseudonocardia</taxon>
    </lineage>
</organism>
<evidence type="ECO:0000313" key="9">
    <source>
        <dbReference type="EMBL" id="GAA1852505.1"/>
    </source>
</evidence>
<evidence type="ECO:0000256" key="6">
    <source>
        <dbReference type="ARBA" id="ARBA00023136"/>
    </source>
</evidence>
<dbReference type="InterPro" id="IPR000515">
    <property type="entry name" value="MetI-like"/>
</dbReference>
<feature type="transmembrane region" description="Helical" evidence="7">
    <location>
        <begin position="106"/>
        <end position="128"/>
    </location>
</feature>
<reference evidence="9 10" key="1">
    <citation type="journal article" date="2019" name="Int. J. Syst. Evol. Microbiol.">
        <title>The Global Catalogue of Microorganisms (GCM) 10K type strain sequencing project: providing services to taxonomists for standard genome sequencing and annotation.</title>
        <authorList>
            <consortium name="The Broad Institute Genomics Platform"/>
            <consortium name="The Broad Institute Genome Sequencing Center for Infectious Disease"/>
            <person name="Wu L."/>
            <person name="Ma J."/>
        </authorList>
    </citation>
    <scope>NUCLEOTIDE SEQUENCE [LARGE SCALE GENOMIC DNA]</scope>
    <source>
        <strain evidence="9 10">JCM 16009</strain>
    </source>
</reference>
<keyword evidence="10" id="KW-1185">Reference proteome</keyword>
<dbReference type="PROSITE" id="PS50928">
    <property type="entry name" value="ABC_TM1"/>
    <property type="match status" value="1"/>
</dbReference>
<evidence type="ECO:0000313" key="10">
    <source>
        <dbReference type="Proteomes" id="UP001500449"/>
    </source>
</evidence>
<evidence type="ECO:0000256" key="1">
    <source>
        <dbReference type="ARBA" id="ARBA00004651"/>
    </source>
</evidence>
<dbReference type="PANTHER" id="PTHR43386">
    <property type="entry name" value="OLIGOPEPTIDE TRANSPORT SYSTEM PERMEASE PROTEIN APPC"/>
    <property type="match status" value="1"/>
</dbReference>
<keyword evidence="6 7" id="KW-0472">Membrane</keyword>
<feature type="transmembrane region" description="Helical" evidence="7">
    <location>
        <begin position="39"/>
        <end position="56"/>
    </location>
</feature>
<accession>A0ABN2N4M6</accession>
<dbReference type="Gene3D" id="1.10.3720.10">
    <property type="entry name" value="MetI-like"/>
    <property type="match status" value="1"/>
</dbReference>
<dbReference type="PANTHER" id="PTHR43386:SF25">
    <property type="entry name" value="PEPTIDE ABC TRANSPORTER PERMEASE PROTEIN"/>
    <property type="match status" value="1"/>
</dbReference>